<proteinExistence type="predicted"/>
<dbReference type="EMBL" id="CP136513">
    <property type="protein sequence ID" value="WOD18661.1"/>
    <property type="molecule type" value="Genomic_DNA"/>
</dbReference>
<protein>
    <recommendedName>
        <fullName evidence="3">HNH endonuclease</fullName>
    </recommendedName>
</protein>
<evidence type="ECO:0000313" key="2">
    <source>
        <dbReference type="Proteomes" id="UP001302652"/>
    </source>
</evidence>
<sequence>MTTVAHEHEQHESIEIDIFYPDHPPRTESALFRKTKHHLIAVLDTPCWVCGTKEKREVHHFHAEWADADGIDFDKMRELHPAFDWSSYREPSDFIDSEYNMMVLCEKHHRGKNHGIHLLPLPIWIMQRNQRADFIFSPDEINPKEKP</sequence>
<dbReference type="Proteomes" id="UP001302652">
    <property type="component" value="Chromosome 1"/>
</dbReference>
<reference evidence="1 2" key="1">
    <citation type="submission" date="2023-10" db="EMBL/GenBank/DDBJ databases">
        <title>Surface-active antibiotics is a multifunctional adaptation for post-fire microbes.</title>
        <authorList>
            <person name="Liu M.D."/>
            <person name="Du Y."/>
            <person name="Koupaei S.K."/>
            <person name="Kim N.R."/>
            <person name="Zhang W."/>
            <person name="Traxler M.F."/>
        </authorList>
    </citation>
    <scope>NUCLEOTIDE SEQUENCE [LARGE SCALE GENOMIC DNA]</scope>
    <source>
        <strain evidence="1 2">F3</strain>
    </source>
</reference>
<dbReference type="RefSeq" id="WP_317020917.1">
    <property type="nucleotide sequence ID" value="NZ_CP136513.1"/>
</dbReference>
<organism evidence="1 2">
    <name type="scientific">Paraburkholderia kirstenboschensis</name>
    <dbReference type="NCBI Taxonomy" id="1245436"/>
    <lineage>
        <taxon>Bacteria</taxon>
        <taxon>Pseudomonadati</taxon>
        <taxon>Pseudomonadota</taxon>
        <taxon>Betaproteobacteria</taxon>
        <taxon>Burkholderiales</taxon>
        <taxon>Burkholderiaceae</taxon>
        <taxon>Paraburkholderia</taxon>
    </lineage>
</organism>
<evidence type="ECO:0008006" key="3">
    <source>
        <dbReference type="Google" id="ProtNLM"/>
    </source>
</evidence>
<evidence type="ECO:0000313" key="1">
    <source>
        <dbReference type="EMBL" id="WOD18661.1"/>
    </source>
</evidence>
<keyword evidence="2" id="KW-1185">Reference proteome</keyword>
<name>A0ABZ0EN93_9BURK</name>
<accession>A0ABZ0EN93</accession>
<gene>
    <name evidence="1" type="ORF">RW095_38845</name>
</gene>